<evidence type="ECO:0000256" key="4">
    <source>
        <dbReference type="HAMAP-Rule" id="MF_00171"/>
    </source>
</evidence>
<evidence type="ECO:0000256" key="2">
    <source>
        <dbReference type="ARBA" id="ARBA00022694"/>
    </source>
</evidence>
<evidence type="ECO:0000259" key="8">
    <source>
        <dbReference type="Pfam" id="PF01416"/>
    </source>
</evidence>
<sequence>MLYKNIACIIAYDGSKFYGFARQKTQDSQVYPTVTGFFENALKCIGIFTHIIGSGRTDKGVHATYQVINFHAILYMSLSKMQKLLNDRLYPFVRIRKIYEVCLDFHASLHAKARYYKYIFTREEILPFYTHYIAKVQYGNVELLQQALKQFRGEHDFSLFKKNGSETRHFTREILKANLFPAKIHNIHCLVAHIGANGFLRSQVRLMMQAAIYVSLQKTSLDDIREQINNVLDLEDSRCVRSLVPACGLYLTKVIY</sequence>
<dbReference type="Gene3D" id="3.30.70.580">
    <property type="entry name" value="Pseudouridine synthase I, catalytic domain, N-terminal subdomain"/>
    <property type="match status" value="1"/>
</dbReference>
<keyword evidence="10" id="KW-1185">Reference proteome</keyword>
<dbReference type="HAMAP" id="MF_00171">
    <property type="entry name" value="TruA"/>
    <property type="match status" value="1"/>
</dbReference>
<feature type="active site" description="Nucleophile" evidence="4 5">
    <location>
        <position position="58"/>
    </location>
</feature>
<evidence type="ECO:0000256" key="7">
    <source>
        <dbReference type="RuleBase" id="RU003792"/>
    </source>
</evidence>
<evidence type="ECO:0000256" key="1">
    <source>
        <dbReference type="ARBA" id="ARBA00009375"/>
    </source>
</evidence>
<accession>A0A3D8J852</accession>
<evidence type="ECO:0000313" key="10">
    <source>
        <dbReference type="Proteomes" id="UP000256424"/>
    </source>
</evidence>
<dbReference type="InterPro" id="IPR020095">
    <property type="entry name" value="PsdUridine_synth_TruA_C"/>
</dbReference>
<dbReference type="InterPro" id="IPR020097">
    <property type="entry name" value="PsdUridine_synth_TruA_a/b_dom"/>
</dbReference>
<dbReference type="Pfam" id="PF01416">
    <property type="entry name" value="PseudoU_synth_1"/>
    <property type="match status" value="2"/>
</dbReference>
<dbReference type="PIRSF" id="PIRSF001430">
    <property type="entry name" value="tRNA_psdUrid_synth"/>
    <property type="match status" value="1"/>
</dbReference>
<feature type="domain" description="Pseudouridine synthase I TruA alpha/beta" evidence="8">
    <location>
        <begin position="147"/>
        <end position="256"/>
    </location>
</feature>
<dbReference type="AlphaFoldDB" id="A0A3D8J852"/>
<keyword evidence="2 4" id="KW-0819">tRNA processing</keyword>
<dbReference type="GO" id="GO:0160147">
    <property type="term" value="F:tRNA pseudouridine(38-40) synthase activity"/>
    <property type="evidence" value="ECO:0007669"/>
    <property type="project" value="UniProtKB-EC"/>
</dbReference>
<dbReference type="PANTHER" id="PTHR11142:SF0">
    <property type="entry name" value="TRNA PSEUDOURIDINE SYNTHASE-LIKE 1"/>
    <property type="match status" value="1"/>
</dbReference>
<reference evidence="9 10" key="1">
    <citation type="submission" date="2018-04" db="EMBL/GenBank/DDBJ databases">
        <title>Novel Campyloabacter and Helicobacter Species and Strains.</title>
        <authorList>
            <person name="Mannion A.J."/>
            <person name="Shen Z."/>
            <person name="Fox J.G."/>
        </authorList>
    </citation>
    <scope>NUCLEOTIDE SEQUENCE [LARGE SCALE GENOMIC DNA]</scope>
    <source>
        <strain evidence="9 10">MIT 97-5075</strain>
    </source>
</reference>
<evidence type="ECO:0000313" key="9">
    <source>
        <dbReference type="EMBL" id="RDU73450.1"/>
    </source>
</evidence>
<dbReference type="SUPFAM" id="SSF55120">
    <property type="entry name" value="Pseudouridine synthase"/>
    <property type="match status" value="1"/>
</dbReference>
<dbReference type="NCBIfam" id="TIGR00071">
    <property type="entry name" value="hisT_truA"/>
    <property type="match status" value="1"/>
</dbReference>
<keyword evidence="3 4" id="KW-0413">Isomerase</keyword>
<dbReference type="OrthoDB" id="9811823at2"/>
<gene>
    <name evidence="4 9" type="primary">truA</name>
    <name evidence="9" type="ORF">CQA66_01965</name>
</gene>
<dbReference type="Gene3D" id="3.30.70.660">
    <property type="entry name" value="Pseudouridine synthase I, catalytic domain, C-terminal subdomain"/>
    <property type="match status" value="1"/>
</dbReference>
<feature type="binding site" evidence="4 6">
    <location>
        <position position="116"/>
    </location>
    <ligand>
        <name>substrate</name>
    </ligand>
</feature>
<dbReference type="EMBL" id="NXLW01000002">
    <property type="protein sequence ID" value="RDU73450.1"/>
    <property type="molecule type" value="Genomic_DNA"/>
</dbReference>
<comment type="subunit">
    <text evidence="4">Homodimer.</text>
</comment>
<protein>
    <recommendedName>
        <fullName evidence="4">tRNA pseudouridine synthase A</fullName>
        <ecNumber evidence="4">5.4.99.12</ecNumber>
    </recommendedName>
    <alternativeName>
        <fullName evidence="4">tRNA pseudouridine(38-40) synthase</fullName>
    </alternativeName>
    <alternativeName>
        <fullName evidence="4">tRNA pseudouridylate synthase I</fullName>
    </alternativeName>
    <alternativeName>
        <fullName evidence="4">tRNA-uridine isomerase I</fullName>
    </alternativeName>
</protein>
<name>A0A3D8J852_9HELI</name>
<evidence type="ECO:0000256" key="6">
    <source>
        <dbReference type="PIRSR" id="PIRSR001430-2"/>
    </source>
</evidence>
<comment type="function">
    <text evidence="4">Formation of pseudouridine at positions 38, 39 and 40 in the anticodon stem and loop of transfer RNAs.</text>
</comment>
<comment type="catalytic activity">
    <reaction evidence="4 7">
        <text>uridine(38/39/40) in tRNA = pseudouridine(38/39/40) in tRNA</text>
        <dbReference type="Rhea" id="RHEA:22376"/>
        <dbReference type="Rhea" id="RHEA-COMP:10085"/>
        <dbReference type="Rhea" id="RHEA-COMP:10087"/>
        <dbReference type="ChEBI" id="CHEBI:65314"/>
        <dbReference type="ChEBI" id="CHEBI:65315"/>
        <dbReference type="EC" id="5.4.99.12"/>
    </reaction>
</comment>
<dbReference type="InterPro" id="IPR001406">
    <property type="entry name" value="PsdUridine_synth_TruA"/>
</dbReference>
<dbReference type="Proteomes" id="UP000256424">
    <property type="component" value="Unassembled WGS sequence"/>
</dbReference>
<proteinExistence type="inferred from homology"/>
<organism evidence="9 10">
    <name type="scientific">Helicobacter aurati</name>
    <dbReference type="NCBI Taxonomy" id="137778"/>
    <lineage>
        <taxon>Bacteria</taxon>
        <taxon>Pseudomonadati</taxon>
        <taxon>Campylobacterota</taxon>
        <taxon>Epsilonproteobacteria</taxon>
        <taxon>Campylobacterales</taxon>
        <taxon>Helicobacteraceae</taxon>
        <taxon>Helicobacter</taxon>
    </lineage>
</organism>
<evidence type="ECO:0000256" key="3">
    <source>
        <dbReference type="ARBA" id="ARBA00023235"/>
    </source>
</evidence>
<comment type="similarity">
    <text evidence="1 4 7">Belongs to the tRNA pseudouridine synthase TruA family.</text>
</comment>
<dbReference type="GO" id="GO:0031119">
    <property type="term" value="P:tRNA pseudouridine synthesis"/>
    <property type="evidence" value="ECO:0007669"/>
    <property type="project" value="UniProtKB-UniRule"/>
</dbReference>
<evidence type="ECO:0000256" key="5">
    <source>
        <dbReference type="PIRSR" id="PIRSR001430-1"/>
    </source>
</evidence>
<dbReference type="EC" id="5.4.99.12" evidence="4"/>
<feature type="domain" description="Pseudouridine synthase I TruA alpha/beta" evidence="8">
    <location>
        <begin position="10"/>
        <end position="107"/>
    </location>
</feature>
<dbReference type="GO" id="GO:0003723">
    <property type="term" value="F:RNA binding"/>
    <property type="evidence" value="ECO:0007669"/>
    <property type="project" value="InterPro"/>
</dbReference>
<dbReference type="InterPro" id="IPR020103">
    <property type="entry name" value="PsdUridine_synth_cat_dom_sf"/>
</dbReference>
<dbReference type="PANTHER" id="PTHR11142">
    <property type="entry name" value="PSEUDOURIDYLATE SYNTHASE"/>
    <property type="match status" value="1"/>
</dbReference>
<dbReference type="InterPro" id="IPR020094">
    <property type="entry name" value="TruA/RsuA/RluB/E/F_N"/>
</dbReference>
<comment type="caution">
    <text evidence="4">Lacks conserved residue(s) required for the propagation of feature annotation.</text>
</comment>
<comment type="caution">
    <text evidence="9">The sequence shown here is derived from an EMBL/GenBank/DDBJ whole genome shotgun (WGS) entry which is preliminary data.</text>
</comment>
<dbReference type="CDD" id="cd02570">
    <property type="entry name" value="PseudoU_synth_EcTruA"/>
    <property type="match status" value="1"/>
</dbReference>